<sequence length="214" mass="23331">MAGGAKFPPVKVTLTDPTNETKGYTLVDGWHRVEATKVNGGGTIVADVVAARPEEIAWFAVVANRAHGLQLKLTREVRRGVFRAYVRAGKHRTGRGRKVKAVSEMAQDLTGIVSRRQIPSWMAADFPAIYKAMNGNGLEGQDLGGHKERDMDEEYAKAAQAALNEFSACMRAMNDNRKARRVLTTASAHVLELAAAVTGKREWPRAAVVTADDF</sequence>
<evidence type="ECO:0008006" key="3">
    <source>
        <dbReference type="Google" id="ProtNLM"/>
    </source>
</evidence>
<name>Q2KDM8_RHIEC</name>
<dbReference type="SUPFAM" id="SSF110849">
    <property type="entry name" value="ParB/Sulfiredoxin"/>
    <property type="match status" value="1"/>
</dbReference>
<dbReference type="InterPro" id="IPR036086">
    <property type="entry name" value="ParB/Sulfiredoxin_sf"/>
</dbReference>
<organism evidence="1 2">
    <name type="scientific">Rhizobium etli (strain ATCC 51251 / DSM 11541 / JCM 21823 / NBRC 15573 / CFN 42)</name>
    <dbReference type="NCBI Taxonomy" id="347834"/>
    <lineage>
        <taxon>Bacteria</taxon>
        <taxon>Pseudomonadati</taxon>
        <taxon>Pseudomonadota</taxon>
        <taxon>Alphaproteobacteria</taxon>
        <taxon>Hyphomicrobiales</taxon>
        <taxon>Rhizobiaceae</taxon>
        <taxon>Rhizobium/Agrobacterium group</taxon>
        <taxon>Rhizobium</taxon>
    </lineage>
</organism>
<dbReference type="AlphaFoldDB" id="Q2KDM8"/>
<dbReference type="KEGG" id="ret:RHE_CH00234"/>
<protein>
    <recommendedName>
        <fullName evidence="3">ParB-like nuclease family protein</fullName>
    </recommendedName>
</protein>
<evidence type="ECO:0000313" key="1">
    <source>
        <dbReference type="EMBL" id="ABC89058.1"/>
    </source>
</evidence>
<reference evidence="1 2" key="1">
    <citation type="journal article" date="2006" name="Proc. Natl. Acad. Sci. U.S.A.">
        <title>The partitioned Rhizobium etli genome: genetic and metabolic redundancy in seven interacting replicons.</title>
        <authorList>
            <person name="Gonzalez V."/>
            <person name="Santamaria R.I."/>
            <person name="Bustos P."/>
            <person name="Hernandez-Gonzalez I."/>
            <person name="Medrano-Soto A."/>
            <person name="Moreno-Hagelsieb G."/>
            <person name="Janga S.C."/>
            <person name="Ramirez M.A."/>
            <person name="Jimenez-Jacinto V."/>
            <person name="Collado-Vides J."/>
            <person name="Davila G."/>
        </authorList>
    </citation>
    <scope>NUCLEOTIDE SEQUENCE [LARGE SCALE GENOMIC DNA]</scope>
    <source>
        <strain evidence="2">ATCC 51251 / DSM 11541 / JCM 21823 / NBRC 15573 / CFN 42</strain>
    </source>
</reference>
<keyword evidence="2" id="KW-1185">Reference proteome</keyword>
<proteinExistence type="predicted"/>
<dbReference type="EMBL" id="CP000133">
    <property type="protein sequence ID" value="ABC89058.1"/>
    <property type="molecule type" value="Genomic_DNA"/>
</dbReference>
<accession>Q2KDM8</accession>
<evidence type="ECO:0000313" key="2">
    <source>
        <dbReference type="Proteomes" id="UP000001936"/>
    </source>
</evidence>
<gene>
    <name evidence="1" type="ordered locus">RHE_CH00234</name>
</gene>
<dbReference type="Proteomes" id="UP000001936">
    <property type="component" value="Chromosome"/>
</dbReference>
<dbReference type="HOGENOM" id="CLU_1288012_0_0_5"/>
<dbReference type="eggNOG" id="COG1475">
    <property type="taxonomic scope" value="Bacteria"/>
</dbReference>